<reference evidence="1 2" key="1">
    <citation type="submission" date="2018-08" db="EMBL/GenBank/DDBJ databases">
        <title>A genome reference for cultivated species of the human gut microbiota.</title>
        <authorList>
            <person name="Zou Y."/>
            <person name="Xue W."/>
            <person name="Luo G."/>
        </authorList>
    </citation>
    <scope>NUCLEOTIDE SEQUENCE [LARGE SCALE GENOMIC DNA]</scope>
    <source>
        <strain evidence="1 2">TF11-7</strain>
    </source>
</reference>
<dbReference type="AlphaFoldDB" id="A0A3E4LVG8"/>
<dbReference type="EMBL" id="QSQN01000009">
    <property type="protein sequence ID" value="RGK41336.1"/>
    <property type="molecule type" value="Genomic_DNA"/>
</dbReference>
<sequence length="139" mass="16159">MSDYKEILTSDRVYKKYKSIIPDTNVSIDDIIQKLSYFYKISKDTSEKGKKILEYYNEVGSVYSIEPPIPQDLMKVMNVPVTLMYVNPATNQFILSGQSEKFTEKITAEIVLLRGLTKAEHNSKELVFHYVDTINHYYN</sequence>
<name>A0A3E4LVG8_9FIRM</name>
<evidence type="ECO:0000313" key="1">
    <source>
        <dbReference type="EMBL" id="RGK41336.1"/>
    </source>
</evidence>
<organism evidence="1 2">
    <name type="scientific">[Ruminococcus] lactaris</name>
    <dbReference type="NCBI Taxonomy" id="46228"/>
    <lineage>
        <taxon>Bacteria</taxon>
        <taxon>Bacillati</taxon>
        <taxon>Bacillota</taxon>
        <taxon>Clostridia</taxon>
        <taxon>Lachnospirales</taxon>
        <taxon>Lachnospiraceae</taxon>
        <taxon>Mediterraneibacter</taxon>
    </lineage>
</organism>
<evidence type="ECO:0000313" key="2">
    <source>
        <dbReference type="Proteomes" id="UP000260793"/>
    </source>
</evidence>
<comment type="caution">
    <text evidence="1">The sequence shown here is derived from an EMBL/GenBank/DDBJ whole genome shotgun (WGS) entry which is preliminary data.</text>
</comment>
<dbReference type="GeneID" id="77335187"/>
<dbReference type="Proteomes" id="UP000260793">
    <property type="component" value="Unassembled WGS sequence"/>
</dbReference>
<gene>
    <name evidence="1" type="ORF">DXD17_04715</name>
</gene>
<protein>
    <submittedName>
        <fullName evidence="1">Uncharacterized protein</fullName>
    </submittedName>
</protein>
<dbReference type="RefSeq" id="WP_005609497.1">
    <property type="nucleotide sequence ID" value="NZ_CABKOA010000037.1"/>
</dbReference>
<proteinExistence type="predicted"/>
<accession>A0A3E4LVG8</accession>